<evidence type="ECO:0000313" key="2">
    <source>
        <dbReference type="EMBL" id="SFJ10235.1"/>
    </source>
</evidence>
<gene>
    <name evidence="2" type="ORF">SAMN05421753_115139</name>
</gene>
<dbReference type="STRING" id="1576369.SAMN05421753_115139"/>
<keyword evidence="3" id="KW-1185">Reference proteome</keyword>
<keyword evidence="1" id="KW-0732">Signal</keyword>
<feature type="signal peptide" evidence="1">
    <location>
        <begin position="1"/>
        <end position="23"/>
    </location>
</feature>
<sequence length="810" mass="89944">MSTARMLSFGLLATTFLACSLSADESPRMISGIDPQLAYFNDEGECGTGAVVPWADRLWVITYAPHKPQGSSDKLYEITADHQLIVRPESIGGTPANRMIHPESKQLFIGPYVIDGQCKVRVIPPSAMYGRLTGNARHLIDPAHKIYFATMEEGIYEVDVNTLAVTELWTDEQRKNGRHADLPGYHGKGLYSSQGQLVYANNGEHGDKALSRPEIPSGVLASWNGHADAWHIVRRNQFTEVTGPGGIHGNSDPEHDPVWSIGWDHRSLLLAVFDHEKWHFYRLPKSSHSYDGAHGWNTEWPRIREIGEDDLLMTMHGAFWRFPKTFAATNSAGISPRSNYLKVVGDFCRWGDDVVLGCDDAAHSEFLNKRKLKGHTIPAGQSQSNLQFLKPAQLDHIGPIIGRGAVWLKEEVTKDTPSDPYLFKGYDRRTLHVSHKNNAPLAFTIEVDEKGNGEWQKLRNVTVPVENGLWIDFPAAETAAWVRLIPVENGKSVTAFFQYANRDDRSTTPDPMFDAIARAGNKNVTGGLLHARGENFRTLRFVARDANGEIGGYDLDAQLKLKRIDDAAGVNYVKEKLSIPQNVIEIDNASVLYIDEARRRWRFPKGDAALSEPGPLGPERVCREVCTERDLLNIAGTFYELPAENAGGVSRLRPVATHNRRISDFTSYRGLLVLSGLSTGSEPNEHVISSDDGKCSLWVGGVDDLWKFGKPRGTGGPWNDSLVQAGVPSDPYLMTGYDRKRLQLSHTGQSAVSFTVEADFTGLGDWVPWHQLVVSPGQTMDYEFPEAFNCDWIRVVPSASLVATATFIYD</sequence>
<organism evidence="2 3">
    <name type="scientific">Planctomicrobium piriforme</name>
    <dbReference type="NCBI Taxonomy" id="1576369"/>
    <lineage>
        <taxon>Bacteria</taxon>
        <taxon>Pseudomonadati</taxon>
        <taxon>Planctomycetota</taxon>
        <taxon>Planctomycetia</taxon>
        <taxon>Planctomycetales</taxon>
        <taxon>Planctomycetaceae</taxon>
        <taxon>Planctomicrobium</taxon>
    </lineage>
</organism>
<reference evidence="3" key="1">
    <citation type="submission" date="2016-10" db="EMBL/GenBank/DDBJ databases">
        <authorList>
            <person name="Varghese N."/>
            <person name="Submissions S."/>
        </authorList>
    </citation>
    <scope>NUCLEOTIDE SEQUENCE [LARGE SCALE GENOMIC DNA]</scope>
    <source>
        <strain evidence="3">DSM 26348</strain>
    </source>
</reference>
<name>A0A1I3NM05_9PLAN</name>
<accession>A0A1I3NM05</accession>
<dbReference type="RefSeq" id="WP_092053585.1">
    <property type="nucleotide sequence ID" value="NZ_FOQD01000015.1"/>
</dbReference>
<protein>
    <submittedName>
        <fullName evidence="2">Uncharacterized protein</fullName>
    </submittedName>
</protein>
<proteinExistence type="predicted"/>
<dbReference type="Proteomes" id="UP000199518">
    <property type="component" value="Unassembled WGS sequence"/>
</dbReference>
<evidence type="ECO:0000256" key="1">
    <source>
        <dbReference type="SAM" id="SignalP"/>
    </source>
</evidence>
<dbReference type="OrthoDB" id="9758853at2"/>
<feature type="chain" id="PRO_5011773384" evidence="1">
    <location>
        <begin position="24"/>
        <end position="810"/>
    </location>
</feature>
<dbReference type="PROSITE" id="PS51257">
    <property type="entry name" value="PROKAR_LIPOPROTEIN"/>
    <property type="match status" value="1"/>
</dbReference>
<evidence type="ECO:0000313" key="3">
    <source>
        <dbReference type="Proteomes" id="UP000199518"/>
    </source>
</evidence>
<dbReference type="AlphaFoldDB" id="A0A1I3NM05"/>
<dbReference type="EMBL" id="FOQD01000015">
    <property type="protein sequence ID" value="SFJ10235.1"/>
    <property type="molecule type" value="Genomic_DNA"/>
</dbReference>